<feature type="domain" description="Copper-binding protein MbnP-like" evidence="2">
    <location>
        <begin position="37"/>
        <end position="225"/>
    </location>
</feature>
<dbReference type="AlphaFoldDB" id="A0AA51X7H1"/>
<feature type="signal peptide" evidence="1">
    <location>
        <begin position="1"/>
        <end position="24"/>
    </location>
</feature>
<gene>
    <name evidence="3" type="ORF">Q9312_05185</name>
</gene>
<evidence type="ECO:0000256" key="1">
    <source>
        <dbReference type="SAM" id="SignalP"/>
    </source>
</evidence>
<dbReference type="InterPro" id="IPR046863">
    <property type="entry name" value="MbnP-like_dom"/>
</dbReference>
<evidence type="ECO:0000313" key="4">
    <source>
        <dbReference type="Proteomes" id="UP001239782"/>
    </source>
</evidence>
<evidence type="ECO:0000313" key="3">
    <source>
        <dbReference type="EMBL" id="WMS88312.1"/>
    </source>
</evidence>
<name>A0AA51X7H1_9GAMM</name>
<dbReference type="RefSeq" id="WP_309203522.1">
    <property type="nucleotide sequence ID" value="NZ_CP133548.1"/>
</dbReference>
<protein>
    <submittedName>
        <fullName evidence="3">Metallo-mystery pair system four-Cys motif protein</fullName>
    </submittedName>
</protein>
<feature type="chain" id="PRO_5041356111" evidence="1">
    <location>
        <begin position="25"/>
        <end position="258"/>
    </location>
</feature>
<keyword evidence="1" id="KW-0732">Signal</keyword>
<dbReference type="KEGG" id="plei:Q9312_05185"/>
<dbReference type="InterPro" id="IPR023977">
    <property type="entry name" value="MbnP-like"/>
</dbReference>
<dbReference type="PROSITE" id="PS51257">
    <property type="entry name" value="PROKAR_LIPOPROTEIN"/>
    <property type="match status" value="1"/>
</dbReference>
<sequence length="258" mass="28430">MKNLNIIILLASACLLASCSPSTQDVTVNWQLNLAHGTDTCQTNERKNQSAPTSVWSEIGFYAYDFKLLNAQNEAFPLQLTQSRDLIYVDLTCKPGSSNEESTHQFTFTGAVSGADILEFTIGVPFAKNHLNPLQQQYPLNQPAMFWVWQTGHKFFRLEGTQSGRDVLFHLGSTGCVSASALRPPEMPCQHPNRVTVQVPLTAYQGNSLTLTLDPTKLLKTSSSDSSIRCQSEQDNTQCPALISALKNNIESGVFTLQ</sequence>
<reference evidence="3 4" key="1">
    <citation type="submission" date="2023-08" db="EMBL/GenBank/DDBJ databases">
        <title>Pleionea litopenaei sp. nov., isolated from stomach of juvenile Litopenaeus vannamei.</title>
        <authorList>
            <person name="Rho A.M."/>
            <person name="Hwang C.Y."/>
        </authorList>
    </citation>
    <scope>NUCLEOTIDE SEQUENCE [LARGE SCALE GENOMIC DNA]</scope>
    <source>
        <strain evidence="3 4">HL-JVS1</strain>
    </source>
</reference>
<dbReference type="Proteomes" id="UP001239782">
    <property type="component" value="Chromosome"/>
</dbReference>
<dbReference type="Pfam" id="PF20243">
    <property type="entry name" value="MbnP"/>
    <property type="match status" value="1"/>
</dbReference>
<dbReference type="EMBL" id="CP133548">
    <property type="protein sequence ID" value="WMS88312.1"/>
    <property type="molecule type" value="Genomic_DNA"/>
</dbReference>
<dbReference type="NCBIfam" id="TIGR04052">
    <property type="entry name" value="MbnP_like_WxW"/>
    <property type="match status" value="1"/>
</dbReference>
<evidence type="ECO:0000259" key="2">
    <source>
        <dbReference type="Pfam" id="PF20243"/>
    </source>
</evidence>
<keyword evidence="4" id="KW-1185">Reference proteome</keyword>
<accession>A0AA51X7H1</accession>
<organism evidence="3 4">
    <name type="scientific">Pleionea litopenaei</name>
    <dbReference type="NCBI Taxonomy" id="3070815"/>
    <lineage>
        <taxon>Bacteria</taxon>
        <taxon>Pseudomonadati</taxon>
        <taxon>Pseudomonadota</taxon>
        <taxon>Gammaproteobacteria</taxon>
        <taxon>Oceanospirillales</taxon>
        <taxon>Pleioneaceae</taxon>
        <taxon>Pleionea</taxon>
    </lineage>
</organism>
<proteinExistence type="predicted"/>